<dbReference type="FunFam" id="3.40.605.10:FF:000007">
    <property type="entry name" value="NAD/NADP-dependent betaine aldehyde dehydrogenase"/>
    <property type="match status" value="1"/>
</dbReference>
<dbReference type="RefSeq" id="WP_247375763.1">
    <property type="nucleotide sequence ID" value="NZ_JALLGV010000001.1"/>
</dbReference>
<dbReference type="InterPro" id="IPR016161">
    <property type="entry name" value="Ald_DH/histidinol_DH"/>
</dbReference>
<sequence length="499" mass="53427">MSEQTERSKRSAPDIAVDADWNALLLGGNWESAGNRDTISVSDPSKREQWAEVPAGTVDDVDAAFEAATRSQPGWAEKDPKQKALVIDKVLDAIDEHEDAIMELLKTESGSGHMKAQMEINTAEGIVSEARSFPNRMSGEIKDSFIEGKENLVKQEPAGVVSVIPPWNFPFHLSIRAVAPAIATGNAVVLKPASDTPVTSGLLVARLFEEAGLPPGLINVVPGHGSEIGDRVAGHPDTDVVAFTGSTEVGRHVAKQAVDSLAFPALELGGNGPQVVLEDADVDNAASAGAFGTFAHQGQVCISINRHLVHESVYDEYVEQLVQKAEMVPTGSAHDMSTLVGPIINESQRDQILDYIEETVEQGATLETGGDHDGLVVEPTVLSDATNDMTASCNEHFGPVAPVIPFSNDEEAIEMANATEFGLAASVFSSDRNRAEDVADAIEAGMVHINDQPINDEGHVPFGGMKSSGMGRYNGEYIMREMTETKWISVQREPRSFPL</sequence>
<accession>A0ABD6CAE8</accession>
<proteinExistence type="inferred from homology"/>
<evidence type="ECO:0000259" key="5">
    <source>
        <dbReference type="Pfam" id="PF00171"/>
    </source>
</evidence>
<dbReference type="InterPro" id="IPR016163">
    <property type="entry name" value="Ald_DH_C"/>
</dbReference>
<comment type="similarity">
    <text evidence="1">Belongs to the aldehyde dehydrogenase family.</text>
</comment>
<protein>
    <submittedName>
        <fullName evidence="6">Aldehyde dehydrogenase family protein</fullName>
    </submittedName>
</protein>
<evidence type="ECO:0000313" key="7">
    <source>
        <dbReference type="Proteomes" id="UP001597119"/>
    </source>
</evidence>
<dbReference type="EMBL" id="JBHUDJ010000003">
    <property type="protein sequence ID" value="MFD1586912.1"/>
    <property type="molecule type" value="Genomic_DNA"/>
</dbReference>
<dbReference type="GO" id="GO:0016620">
    <property type="term" value="F:oxidoreductase activity, acting on the aldehyde or oxo group of donors, NAD or NADP as acceptor"/>
    <property type="evidence" value="ECO:0007669"/>
    <property type="project" value="UniProtKB-ARBA"/>
</dbReference>
<dbReference type="Gene3D" id="3.40.605.10">
    <property type="entry name" value="Aldehyde Dehydrogenase, Chain A, domain 1"/>
    <property type="match status" value="1"/>
</dbReference>
<dbReference type="InterPro" id="IPR016162">
    <property type="entry name" value="Ald_DH_N"/>
</dbReference>
<comment type="subunit">
    <text evidence="2">Homotetramer.</text>
</comment>
<keyword evidence="4" id="KW-0520">NAD</keyword>
<keyword evidence="3" id="KW-0560">Oxidoreductase</keyword>
<dbReference type="PANTHER" id="PTHR42986">
    <property type="entry name" value="BENZALDEHYDE DEHYDROGENASE YFMT"/>
    <property type="match status" value="1"/>
</dbReference>
<evidence type="ECO:0000256" key="3">
    <source>
        <dbReference type="ARBA" id="ARBA00023002"/>
    </source>
</evidence>
<dbReference type="FunFam" id="3.40.309.10:FF:000009">
    <property type="entry name" value="Aldehyde dehydrogenase A"/>
    <property type="match status" value="1"/>
</dbReference>
<organism evidence="6 7">
    <name type="scientific">Halorientalis brevis</name>
    <dbReference type="NCBI Taxonomy" id="1126241"/>
    <lineage>
        <taxon>Archaea</taxon>
        <taxon>Methanobacteriati</taxon>
        <taxon>Methanobacteriota</taxon>
        <taxon>Stenosarchaea group</taxon>
        <taxon>Halobacteria</taxon>
        <taxon>Halobacteriales</taxon>
        <taxon>Haloarculaceae</taxon>
        <taxon>Halorientalis</taxon>
    </lineage>
</organism>
<evidence type="ECO:0000256" key="2">
    <source>
        <dbReference type="ARBA" id="ARBA00011881"/>
    </source>
</evidence>
<reference evidence="6 7" key="1">
    <citation type="journal article" date="2019" name="Int. J. Syst. Evol. Microbiol.">
        <title>The Global Catalogue of Microorganisms (GCM) 10K type strain sequencing project: providing services to taxonomists for standard genome sequencing and annotation.</title>
        <authorList>
            <consortium name="The Broad Institute Genomics Platform"/>
            <consortium name="The Broad Institute Genome Sequencing Center for Infectious Disease"/>
            <person name="Wu L."/>
            <person name="Ma J."/>
        </authorList>
    </citation>
    <scope>NUCLEOTIDE SEQUENCE [LARGE SCALE GENOMIC DNA]</scope>
    <source>
        <strain evidence="6 7">CGMCC 1.12125</strain>
    </source>
</reference>
<keyword evidence="7" id="KW-1185">Reference proteome</keyword>
<dbReference type="PANTHER" id="PTHR42986:SF1">
    <property type="entry name" value="BENZALDEHYDE DEHYDROGENASE YFMT"/>
    <property type="match status" value="1"/>
</dbReference>
<evidence type="ECO:0000256" key="4">
    <source>
        <dbReference type="ARBA" id="ARBA00023027"/>
    </source>
</evidence>
<name>A0ABD6CAE8_9EURY</name>
<gene>
    <name evidence="6" type="ORF">ACFR9U_07950</name>
</gene>
<dbReference type="AlphaFoldDB" id="A0ABD6CAE8"/>
<dbReference type="Gene3D" id="3.40.309.10">
    <property type="entry name" value="Aldehyde Dehydrogenase, Chain A, domain 2"/>
    <property type="match status" value="1"/>
</dbReference>
<comment type="caution">
    <text evidence="6">The sequence shown here is derived from an EMBL/GenBank/DDBJ whole genome shotgun (WGS) entry which is preliminary data.</text>
</comment>
<dbReference type="Proteomes" id="UP001597119">
    <property type="component" value="Unassembled WGS sequence"/>
</dbReference>
<evidence type="ECO:0000313" key="6">
    <source>
        <dbReference type="EMBL" id="MFD1586912.1"/>
    </source>
</evidence>
<dbReference type="Pfam" id="PF00171">
    <property type="entry name" value="Aldedh"/>
    <property type="match status" value="1"/>
</dbReference>
<dbReference type="SUPFAM" id="SSF53720">
    <property type="entry name" value="ALDH-like"/>
    <property type="match status" value="1"/>
</dbReference>
<dbReference type="InterPro" id="IPR015590">
    <property type="entry name" value="Aldehyde_DH_dom"/>
</dbReference>
<evidence type="ECO:0000256" key="1">
    <source>
        <dbReference type="ARBA" id="ARBA00009986"/>
    </source>
</evidence>
<feature type="domain" description="Aldehyde dehydrogenase" evidence="5">
    <location>
        <begin position="32"/>
        <end position="488"/>
    </location>
</feature>